<reference evidence="2" key="1">
    <citation type="journal article" date="2020" name="mSystems">
        <title>Genome- and Community-Level Interaction Insights into Carbon Utilization and Element Cycling Functions of Hydrothermarchaeota in Hydrothermal Sediment.</title>
        <authorList>
            <person name="Zhou Z."/>
            <person name="Liu Y."/>
            <person name="Xu W."/>
            <person name="Pan J."/>
            <person name="Luo Z.H."/>
            <person name="Li M."/>
        </authorList>
    </citation>
    <scope>NUCLEOTIDE SEQUENCE [LARGE SCALE GENOMIC DNA]</scope>
    <source>
        <strain evidence="2">SpSt-477</strain>
    </source>
</reference>
<evidence type="ECO:0000256" key="1">
    <source>
        <dbReference type="SAM" id="SignalP"/>
    </source>
</evidence>
<comment type="caution">
    <text evidence="2">The sequence shown here is derived from an EMBL/GenBank/DDBJ whole genome shotgun (WGS) entry which is preliminary data.</text>
</comment>
<dbReference type="EMBL" id="DSUH01000131">
    <property type="protein sequence ID" value="HGU32349.1"/>
    <property type="molecule type" value="Genomic_DNA"/>
</dbReference>
<feature type="signal peptide" evidence="1">
    <location>
        <begin position="1"/>
        <end position="23"/>
    </location>
</feature>
<evidence type="ECO:0000313" key="2">
    <source>
        <dbReference type="EMBL" id="HGU32349.1"/>
    </source>
</evidence>
<accession>A0A7C4RI06</accession>
<feature type="chain" id="PRO_5028422482" evidence="1">
    <location>
        <begin position="24"/>
        <end position="258"/>
    </location>
</feature>
<protein>
    <submittedName>
        <fullName evidence="2">DUF4292 domain-containing protein</fullName>
    </submittedName>
</protein>
<proteinExistence type="predicted"/>
<gene>
    <name evidence="2" type="ORF">ENS29_05780</name>
</gene>
<organism evidence="2">
    <name type="scientific">Desulfatirhabdium butyrativorans</name>
    <dbReference type="NCBI Taxonomy" id="340467"/>
    <lineage>
        <taxon>Bacteria</taxon>
        <taxon>Pseudomonadati</taxon>
        <taxon>Thermodesulfobacteriota</taxon>
        <taxon>Desulfobacteria</taxon>
        <taxon>Desulfobacterales</taxon>
        <taxon>Desulfatirhabdiaceae</taxon>
        <taxon>Desulfatirhabdium</taxon>
    </lineage>
</organism>
<name>A0A7C4RI06_9BACT</name>
<dbReference type="AlphaFoldDB" id="A0A7C4RI06"/>
<keyword evidence="1" id="KW-0732">Signal</keyword>
<sequence length="258" mass="28337">MNRKLLCCVLLLLLSIAPWTGCALRSGDLRLKAPEGPVSPEALALLEACRSRNGEVFSMKATGDLRMENRKGIQTAQIAITVVRPDKLRLTILGWTGFPIADMASDGGTLTLVDHTNRQHYREALHSGSLSPILDLPIQPEDAIAVLCGAIPERDPKTLLLTDQEQNVLRRLTLFNDRSDPALQLSIDASQSIHQMVVFDESGDEAYSVTIEDQTSIDGVSMPSRLTFRREGGASLRIRLDRIWVNAGVSPDIFVLNP</sequence>